<dbReference type="InterPro" id="IPR002933">
    <property type="entry name" value="Peptidase_M20"/>
</dbReference>
<keyword evidence="1 4" id="KW-0378">Hydrolase</keyword>
<comment type="caution">
    <text evidence="4">The sequence shown here is derived from an EMBL/GenBank/DDBJ whole genome shotgun (WGS) entry which is preliminary data.</text>
</comment>
<proteinExistence type="predicted"/>
<feature type="binding site" evidence="2">
    <location>
        <position position="112"/>
    </location>
    <ligand>
        <name>Mn(2+)</name>
        <dbReference type="ChEBI" id="CHEBI:29035"/>
        <label>2</label>
    </ligand>
</feature>
<dbReference type="Proteomes" id="UP000266385">
    <property type="component" value="Unassembled WGS sequence"/>
</dbReference>
<feature type="binding site" evidence="2">
    <location>
        <position position="170"/>
    </location>
    <ligand>
        <name>Mn(2+)</name>
        <dbReference type="ChEBI" id="CHEBI:29035"/>
        <label>2</label>
    </ligand>
</feature>
<keyword evidence="2" id="KW-0464">Manganese</keyword>
<dbReference type="SUPFAM" id="SSF53187">
    <property type="entry name" value="Zn-dependent exopeptidases"/>
    <property type="match status" value="1"/>
</dbReference>
<name>A0A399RPK6_9PROT</name>
<evidence type="ECO:0000313" key="5">
    <source>
        <dbReference type="Proteomes" id="UP000266385"/>
    </source>
</evidence>
<dbReference type="Gene3D" id="3.40.630.10">
    <property type="entry name" value="Zn peptidases"/>
    <property type="match status" value="1"/>
</dbReference>
<dbReference type="NCBIfam" id="TIGR01891">
    <property type="entry name" value="amidohydrolases"/>
    <property type="match status" value="1"/>
</dbReference>
<dbReference type="PIRSF" id="PIRSF005962">
    <property type="entry name" value="Pept_M20D_amidohydro"/>
    <property type="match status" value="1"/>
</dbReference>
<accession>A0A399RPK6</accession>
<dbReference type="GO" id="GO:0019877">
    <property type="term" value="P:diaminopimelate biosynthetic process"/>
    <property type="evidence" value="ECO:0007669"/>
    <property type="project" value="UniProtKB-ARBA"/>
</dbReference>
<dbReference type="PANTHER" id="PTHR11014">
    <property type="entry name" value="PEPTIDASE M20 FAMILY MEMBER"/>
    <property type="match status" value="1"/>
</dbReference>
<dbReference type="GO" id="GO:0046872">
    <property type="term" value="F:metal ion binding"/>
    <property type="evidence" value="ECO:0007669"/>
    <property type="project" value="UniProtKB-KW"/>
</dbReference>
<dbReference type="OrthoDB" id="9777385at2"/>
<dbReference type="Pfam" id="PF01546">
    <property type="entry name" value="Peptidase_M20"/>
    <property type="match status" value="1"/>
</dbReference>
<sequence length="405" mass="43168">MEDIIFRLENEANSDVWTSLIGASVAFRRDLHRKPELPWQEENTAAAIRASLDALNIPWRPCAGTGTLATLAKHAPGRHVGLRADIDALPIHEAGGHAWVSIHEGCMHACGHDGHSAALMSTAAWLKAHESELPGPVTLLFQPAEEGGHGAKKMIEDGALDGLDVIFGWHNWPAIPFGKAVCPDGAVMAGNGTFRIHLQGSGGHASQPENTRDPVLAAAAVTMALQQIIARRVTPQNAAVVSVTSIEAPSGETVIPDSARLAGSIRIADPSDRARIDGMIQEIATAQAAAYGVQATVEIFPRYDATINHASQAGEMRAAIAADLGHDWQFGELPVPIMASEDFSYYLKELPGAFALIGADDGNGHDVPCHSPRYDFNDRLLPIVTRIYARLAGAPLPMQSTAQMD</sequence>
<feature type="binding site" evidence="2">
    <location>
        <position position="110"/>
    </location>
    <ligand>
        <name>Mn(2+)</name>
        <dbReference type="ChEBI" id="CHEBI:29035"/>
        <label>2</label>
    </ligand>
</feature>
<dbReference type="Gene3D" id="3.30.70.360">
    <property type="match status" value="1"/>
</dbReference>
<comment type="cofactor">
    <cofactor evidence="2">
        <name>Mn(2+)</name>
        <dbReference type="ChEBI" id="CHEBI:29035"/>
    </cofactor>
    <text evidence="2">The Mn(2+) ion enhances activity.</text>
</comment>
<dbReference type="InterPro" id="IPR011650">
    <property type="entry name" value="Peptidase_M20_dimer"/>
</dbReference>
<dbReference type="FunFam" id="3.30.70.360:FF:000001">
    <property type="entry name" value="N-acetyldiaminopimelate deacetylase"/>
    <property type="match status" value="1"/>
</dbReference>
<gene>
    <name evidence="4" type="ORF">D1223_04605</name>
</gene>
<reference evidence="4 5" key="1">
    <citation type="submission" date="2018-08" db="EMBL/GenBank/DDBJ databases">
        <title>Henriciella mobilis sp. nov., isolated from seawater.</title>
        <authorList>
            <person name="Cheng H."/>
            <person name="Wu Y.-H."/>
            <person name="Xu X.-W."/>
            <person name="Guo L.-L."/>
        </authorList>
    </citation>
    <scope>NUCLEOTIDE SEQUENCE [LARGE SCALE GENOMIC DNA]</scope>
    <source>
        <strain evidence="4 5">JN25</strain>
    </source>
</reference>
<keyword evidence="5" id="KW-1185">Reference proteome</keyword>
<dbReference type="InterPro" id="IPR036264">
    <property type="entry name" value="Bact_exopeptidase_dim_dom"/>
</dbReference>
<dbReference type="RefSeq" id="WP_119375206.1">
    <property type="nucleotide sequence ID" value="NZ_QWFX01000005.1"/>
</dbReference>
<evidence type="ECO:0000256" key="1">
    <source>
        <dbReference type="ARBA" id="ARBA00022801"/>
    </source>
</evidence>
<dbReference type="SUPFAM" id="SSF55031">
    <property type="entry name" value="Bacterial exopeptidase dimerisation domain"/>
    <property type="match status" value="1"/>
</dbReference>
<keyword evidence="2" id="KW-0479">Metal-binding</keyword>
<evidence type="ECO:0000256" key="2">
    <source>
        <dbReference type="PIRSR" id="PIRSR005962-1"/>
    </source>
</evidence>
<dbReference type="AlphaFoldDB" id="A0A399RPK6"/>
<protein>
    <submittedName>
        <fullName evidence="4">Amidohydrolase</fullName>
    </submittedName>
</protein>
<evidence type="ECO:0000313" key="4">
    <source>
        <dbReference type="EMBL" id="RIJ33128.1"/>
    </source>
</evidence>
<feature type="binding site" evidence="2">
    <location>
        <position position="370"/>
    </location>
    <ligand>
        <name>Mn(2+)</name>
        <dbReference type="ChEBI" id="CHEBI:29035"/>
        <label>2</label>
    </ligand>
</feature>
<dbReference type="EMBL" id="QWFX01000005">
    <property type="protein sequence ID" value="RIJ33128.1"/>
    <property type="molecule type" value="Genomic_DNA"/>
</dbReference>
<dbReference type="Pfam" id="PF07687">
    <property type="entry name" value="M20_dimer"/>
    <property type="match status" value="1"/>
</dbReference>
<dbReference type="NCBIfam" id="NF038260">
    <property type="entry name" value="ectoine_DoeB_2"/>
    <property type="match status" value="1"/>
</dbReference>
<feature type="domain" description="Peptidase M20 dimerisation" evidence="3">
    <location>
        <begin position="190"/>
        <end position="290"/>
    </location>
</feature>
<dbReference type="GO" id="GO:0050118">
    <property type="term" value="F:N-acetyldiaminopimelate deacetylase activity"/>
    <property type="evidence" value="ECO:0007669"/>
    <property type="project" value="UniProtKB-ARBA"/>
</dbReference>
<dbReference type="PANTHER" id="PTHR11014:SF63">
    <property type="entry name" value="METALLOPEPTIDASE, PUTATIVE (AFU_ORTHOLOGUE AFUA_6G09600)-RELATED"/>
    <property type="match status" value="1"/>
</dbReference>
<feature type="binding site" evidence="2">
    <location>
        <position position="146"/>
    </location>
    <ligand>
        <name>Mn(2+)</name>
        <dbReference type="ChEBI" id="CHEBI:29035"/>
        <label>2</label>
    </ligand>
</feature>
<organism evidence="4 5">
    <name type="scientific">Henriciella mobilis</name>
    <dbReference type="NCBI Taxonomy" id="2305467"/>
    <lineage>
        <taxon>Bacteria</taxon>
        <taxon>Pseudomonadati</taxon>
        <taxon>Pseudomonadota</taxon>
        <taxon>Alphaproteobacteria</taxon>
        <taxon>Hyphomonadales</taxon>
        <taxon>Hyphomonadaceae</taxon>
        <taxon>Henriciella</taxon>
    </lineage>
</organism>
<dbReference type="InterPro" id="IPR017439">
    <property type="entry name" value="Amidohydrolase"/>
</dbReference>
<evidence type="ECO:0000259" key="3">
    <source>
        <dbReference type="Pfam" id="PF07687"/>
    </source>
</evidence>